<protein>
    <recommendedName>
        <fullName evidence="3">Transposase</fullName>
    </recommendedName>
</protein>
<dbReference type="Proteomes" id="UP000604243">
    <property type="component" value="Unassembled WGS sequence"/>
</dbReference>
<evidence type="ECO:0008006" key="3">
    <source>
        <dbReference type="Google" id="ProtNLM"/>
    </source>
</evidence>
<accession>A0ABQ3FM89</accession>
<evidence type="ECO:0000313" key="2">
    <source>
        <dbReference type="Proteomes" id="UP000604243"/>
    </source>
</evidence>
<keyword evidence="2" id="KW-1185">Reference proteome</keyword>
<comment type="caution">
    <text evidence="1">The sequence shown here is derived from an EMBL/GenBank/DDBJ whole genome shotgun (WGS) entry which is preliminary data.</text>
</comment>
<evidence type="ECO:0000313" key="1">
    <source>
        <dbReference type="EMBL" id="GHC29986.1"/>
    </source>
</evidence>
<proteinExistence type="predicted"/>
<gene>
    <name evidence="1" type="ORF">GCM10010082_24970</name>
</gene>
<organism evidence="1 2">
    <name type="scientific">Kushneria pakistanensis</name>
    <dbReference type="NCBI Taxonomy" id="1508770"/>
    <lineage>
        <taxon>Bacteria</taxon>
        <taxon>Pseudomonadati</taxon>
        <taxon>Pseudomonadota</taxon>
        <taxon>Gammaproteobacteria</taxon>
        <taxon>Oceanospirillales</taxon>
        <taxon>Halomonadaceae</taxon>
        <taxon>Kushneria</taxon>
    </lineage>
</organism>
<dbReference type="EMBL" id="BMZM01000003">
    <property type="protein sequence ID" value="GHC29986.1"/>
    <property type="molecule type" value="Genomic_DNA"/>
</dbReference>
<reference evidence="2" key="1">
    <citation type="journal article" date="2019" name="Int. J. Syst. Evol. Microbiol.">
        <title>The Global Catalogue of Microorganisms (GCM) 10K type strain sequencing project: providing services to taxonomists for standard genome sequencing and annotation.</title>
        <authorList>
            <consortium name="The Broad Institute Genomics Platform"/>
            <consortium name="The Broad Institute Genome Sequencing Center for Infectious Disease"/>
            <person name="Wu L."/>
            <person name="Ma J."/>
        </authorList>
    </citation>
    <scope>NUCLEOTIDE SEQUENCE [LARGE SCALE GENOMIC DNA]</scope>
    <source>
        <strain evidence="2">KCTC 42082</strain>
    </source>
</reference>
<name>A0ABQ3FM89_9GAMM</name>
<sequence length="69" mass="7681">MFAVDKVQFDTGTGEEITAGKRYGRRGGRHGRAPSYIVVMFLSKPLVHGNSNGIEPEKTLRINYKLALM</sequence>